<keyword evidence="2" id="KW-0812">Transmembrane</keyword>
<keyword evidence="12" id="KW-1185">Reference proteome</keyword>
<keyword evidence="11" id="KW-0675">Receptor</keyword>
<reference evidence="11" key="1">
    <citation type="submission" date="2023-03" db="EMBL/GenBank/DDBJ databases">
        <authorList>
            <person name="Steffen K."/>
            <person name="Cardenas P."/>
        </authorList>
    </citation>
    <scope>NUCLEOTIDE SEQUENCE</scope>
</reference>
<evidence type="ECO:0000256" key="6">
    <source>
        <dbReference type="ARBA" id="ARBA00023136"/>
    </source>
</evidence>
<evidence type="ECO:0000256" key="7">
    <source>
        <dbReference type="ARBA" id="ARBA00023157"/>
    </source>
</evidence>
<feature type="disulfide bond" evidence="9">
    <location>
        <begin position="164"/>
        <end position="225"/>
    </location>
</feature>
<accession>A0AA35SZ88</accession>
<feature type="domain" description="SRCR" evidence="10">
    <location>
        <begin position="622"/>
        <end position="724"/>
    </location>
</feature>
<feature type="disulfide bond" evidence="9">
    <location>
        <begin position="310"/>
        <end position="320"/>
    </location>
</feature>
<comment type="caution">
    <text evidence="11">The sequence shown here is derived from an EMBL/GenBank/DDBJ whole genome shotgun (WGS) entry which is preliminary data.</text>
</comment>
<dbReference type="SUPFAM" id="SSF56487">
    <property type="entry name" value="SRCR-like"/>
    <property type="match status" value="8"/>
</dbReference>
<feature type="domain" description="SRCR" evidence="10">
    <location>
        <begin position="236"/>
        <end position="338"/>
    </location>
</feature>
<dbReference type="PANTHER" id="PTHR48071">
    <property type="entry name" value="SRCR DOMAIN-CONTAINING PROTEIN"/>
    <property type="match status" value="1"/>
</dbReference>
<feature type="domain" description="SRCR" evidence="10">
    <location>
        <begin position="15"/>
        <end position="115"/>
    </location>
</feature>
<feature type="disulfide bond" evidence="9">
    <location>
        <begin position="696"/>
        <end position="706"/>
    </location>
</feature>
<feature type="disulfide bond" evidence="9">
    <location>
        <begin position="418"/>
        <end position="428"/>
    </location>
</feature>
<feature type="domain" description="SRCR" evidence="10">
    <location>
        <begin position="126"/>
        <end position="226"/>
    </location>
</feature>
<evidence type="ECO:0000256" key="3">
    <source>
        <dbReference type="ARBA" id="ARBA00022729"/>
    </source>
</evidence>
<feature type="domain" description="SRCR" evidence="10">
    <location>
        <begin position="458"/>
        <end position="562"/>
    </location>
</feature>
<dbReference type="EMBL" id="CASHTH010002962">
    <property type="protein sequence ID" value="CAI8037816.1"/>
    <property type="molecule type" value="Genomic_DNA"/>
</dbReference>
<evidence type="ECO:0000256" key="4">
    <source>
        <dbReference type="ARBA" id="ARBA00022737"/>
    </source>
</evidence>
<proteinExistence type="predicted"/>
<dbReference type="GO" id="GO:0016020">
    <property type="term" value="C:membrane"/>
    <property type="evidence" value="ECO:0007669"/>
    <property type="project" value="UniProtKB-SubCell"/>
</dbReference>
<organism evidence="11 12">
    <name type="scientific">Geodia barretti</name>
    <name type="common">Barrett's horny sponge</name>
    <dbReference type="NCBI Taxonomy" id="519541"/>
    <lineage>
        <taxon>Eukaryota</taxon>
        <taxon>Metazoa</taxon>
        <taxon>Porifera</taxon>
        <taxon>Demospongiae</taxon>
        <taxon>Heteroscleromorpha</taxon>
        <taxon>Tetractinellida</taxon>
        <taxon>Astrophorina</taxon>
        <taxon>Geodiidae</taxon>
        <taxon>Geodia</taxon>
    </lineage>
</organism>
<feature type="domain" description="SRCR" evidence="10">
    <location>
        <begin position="841"/>
        <end position="885"/>
    </location>
</feature>
<dbReference type="InterPro" id="IPR036772">
    <property type="entry name" value="SRCR-like_dom_sf"/>
</dbReference>
<dbReference type="PROSITE" id="PS50287">
    <property type="entry name" value="SRCR_2"/>
    <property type="match status" value="8"/>
</dbReference>
<feature type="domain" description="SRCR" evidence="10">
    <location>
        <begin position="347"/>
        <end position="448"/>
    </location>
</feature>
<feature type="disulfide bond" evidence="9">
    <location>
        <begin position="53"/>
        <end position="114"/>
    </location>
</feature>
<name>A0AA35SZ88_GEOBA</name>
<gene>
    <name evidence="11" type="ORF">GBAR_LOCUS21141</name>
</gene>
<sequence length="902" mass="100901">MIFIAVAAQYGDGNLRLVGGSYQWEGRVEVFFNRSWGTITDFDWTSEDVQAVCRTLGYFRPGASGYVGAYYGQGKGPIHFDCIKCSGVEYNVTDCETGTGTRQSSHDEDVGVKCNTVDENYQPGDIRLVGGQHNWEGRVEILWNGEWGTISTDDWDTVEAEVVCRQLGLAQEGATPVGCCDPYGNGTGPIHFTAIECVGSEDNIVSCPHSTEPLANHEDDVGVKCRQGPDYKSGDIRLVGGSYSWKGRVEIYLYGEWGTISYGNSDSLDAFVVCRQLGYDTRYGYTDTSHTSYRDFGMGSGPIHLNYLRCYGTEYRLVECPSQSSTWQHYSDWGITCRNENPEEGSILLYYNARNTDYYQGLLHVWLNDQWGTVSRDSWTDENLDTVCRQLGKDGVESYSTYYNYYDDLPVIMSNVTCDGTESRLTDCYYTDVSITDEYYRPVSLECTDEESCNYGNTRLTGGSTELEGRVEMCNSRSMWGTVCGNQWTEAQSRVVCRSLGYSDEEEASEIFYKFDEEPNNFPIAVDYVKCQGSENSLKDCVHFSHSYSECGHSDDVGVRCQPGVTSAHYGKGAGLIQMTANCSGSESDITECSLATSTSAHHENDVGVNCGKGADYKNGDIRLVGGSYIWEGRVQMYISGEWGTFSQSSADAVDALVACRQLGYDTRHGYTAENGGYDYHFETEGGERHPNYLHCTGVEYRLLECESGFWSWGHYYDWGIFCKNDVPEEGAVKLYYYSHYPDFHMGLLNVWLNGQWGTVSDKKWTTENALTVCHQLGRNGAEIEADYFDVTYALPIIMSNVSCLGIEEKLIDCVYEPGDYRFPLVSVACSPEASCNYGDTRLTGGSTELEGRVEMCNSRSMWGTVCGNQWTEANSRVVCRSLGFDDDEGPYQVTPRLWRRS</sequence>
<evidence type="ECO:0000256" key="9">
    <source>
        <dbReference type="PROSITE-ProRule" id="PRU00196"/>
    </source>
</evidence>
<keyword evidence="3" id="KW-0732">Signal</keyword>
<evidence type="ECO:0000256" key="1">
    <source>
        <dbReference type="ARBA" id="ARBA00004167"/>
    </source>
</evidence>
<dbReference type="Pfam" id="PF00530">
    <property type="entry name" value="SRCR"/>
    <property type="match status" value="8"/>
</dbReference>
<evidence type="ECO:0000259" key="10">
    <source>
        <dbReference type="PROSITE" id="PS50287"/>
    </source>
</evidence>
<feature type="disulfide bond" evidence="9">
    <location>
        <begin position="197"/>
        <end position="207"/>
    </location>
</feature>
<evidence type="ECO:0000256" key="5">
    <source>
        <dbReference type="ARBA" id="ARBA00022989"/>
    </source>
</evidence>
<dbReference type="FunFam" id="3.10.250.10:FF:000001">
    <property type="entry name" value="Lysyl oxidase 4 isoform X1"/>
    <property type="match status" value="3"/>
</dbReference>
<dbReference type="Gene3D" id="3.10.250.10">
    <property type="entry name" value="SRCR-like domain"/>
    <property type="match status" value="9"/>
</dbReference>
<keyword evidence="6" id="KW-0472">Membrane</keyword>
<dbReference type="SMART" id="SM00202">
    <property type="entry name" value="SR"/>
    <property type="match status" value="7"/>
</dbReference>
<dbReference type="Proteomes" id="UP001174909">
    <property type="component" value="Unassembled WGS sequence"/>
</dbReference>
<feature type="domain" description="SRCR" evidence="10">
    <location>
        <begin position="733"/>
        <end position="837"/>
    </location>
</feature>
<comment type="subcellular location">
    <subcellularLocation>
        <location evidence="1">Membrane</location>
        <topology evidence="1">Single-pass membrane protein</topology>
    </subcellularLocation>
</comment>
<evidence type="ECO:0000256" key="8">
    <source>
        <dbReference type="ARBA" id="ARBA00023180"/>
    </source>
</evidence>
<evidence type="ECO:0000313" key="11">
    <source>
        <dbReference type="EMBL" id="CAI8037816.1"/>
    </source>
</evidence>
<feature type="disulfide bond" evidence="9">
    <location>
        <begin position="531"/>
        <end position="541"/>
    </location>
</feature>
<keyword evidence="8" id="KW-0325">Glycoprotein</keyword>
<feature type="disulfide bond" evidence="9">
    <location>
        <begin position="85"/>
        <end position="95"/>
    </location>
</feature>
<keyword evidence="7 9" id="KW-1015">Disulfide bond</keyword>
<dbReference type="AlphaFoldDB" id="A0AA35SZ88"/>
<keyword evidence="4" id="KW-0677">Repeat</keyword>
<evidence type="ECO:0000256" key="2">
    <source>
        <dbReference type="ARBA" id="ARBA00022692"/>
    </source>
</evidence>
<dbReference type="FunFam" id="3.10.250.10:FF:000016">
    <property type="entry name" value="Scavenger receptor cysteine-rich protein type 12"/>
    <property type="match status" value="1"/>
</dbReference>
<comment type="caution">
    <text evidence="9">Lacks conserved residue(s) required for the propagation of feature annotation.</text>
</comment>
<feature type="disulfide bond" evidence="9">
    <location>
        <begin position="804"/>
        <end position="814"/>
    </location>
</feature>
<dbReference type="InterPro" id="IPR001190">
    <property type="entry name" value="SRCR"/>
</dbReference>
<dbReference type="PANTHER" id="PTHR48071:SF18">
    <property type="entry name" value="DELETED IN MALIGNANT BRAIN TUMORS 1 PROTEIN-RELATED"/>
    <property type="match status" value="1"/>
</dbReference>
<protein>
    <submittedName>
        <fullName evidence="11">Scavenger receptor cysteine-rich domain superfamily protein</fullName>
    </submittedName>
</protein>
<dbReference type="PRINTS" id="PR00258">
    <property type="entry name" value="SPERACTRCPTR"/>
</dbReference>
<keyword evidence="5" id="KW-1133">Transmembrane helix</keyword>
<evidence type="ECO:0000313" key="12">
    <source>
        <dbReference type="Proteomes" id="UP001174909"/>
    </source>
</evidence>